<feature type="transmembrane region" description="Helical" evidence="6">
    <location>
        <begin position="46"/>
        <end position="63"/>
    </location>
</feature>
<dbReference type="PANTHER" id="PTHR47371:SF3">
    <property type="entry name" value="PHOSPHOGLYCEROL TRANSFERASE I"/>
    <property type="match status" value="1"/>
</dbReference>
<dbReference type="InterPro" id="IPR050448">
    <property type="entry name" value="OpgB/LTA_synthase_biosynth"/>
</dbReference>
<dbReference type="RefSeq" id="WP_311361414.1">
    <property type="nucleotide sequence ID" value="NZ_JAVRIE010000003.1"/>
</dbReference>
<name>A0AAW8R0A3_9ALTE</name>
<feature type="transmembrane region" description="Helical" evidence="6">
    <location>
        <begin position="136"/>
        <end position="155"/>
    </location>
</feature>
<evidence type="ECO:0000256" key="2">
    <source>
        <dbReference type="ARBA" id="ARBA00022475"/>
    </source>
</evidence>
<dbReference type="GO" id="GO:0005886">
    <property type="term" value="C:plasma membrane"/>
    <property type="evidence" value="ECO:0007669"/>
    <property type="project" value="UniProtKB-SubCell"/>
</dbReference>
<keyword evidence="2" id="KW-1003">Cell membrane</keyword>
<gene>
    <name evidence="8" type="ORF">RM544_08770</name>
</gene>
<keyword evidence="4 6" id="KW-1133">Transmembrane helix</keyword>
<evidence type="ECO:0000313" key="8">
    <source>
        <dbReference type="EMBL" id="MDT0582632.1"/>
    </source>
</evidence>
<dbReference type="PANTHER" id="PTHR47371">
    <property type="entry name" value="LIPOTEICHOIC ACID SYNTHASE"/>
    <property type="match status" value="1"/>
</dbReference>
<dbReference type="InterPro" id="IPR017850">
    <property type="entry name" value="Alkaline_phosphatase_core_sf"/>
</dbReference>
<dbReference type="EMBL" id="JAVRIE010000003">
    <property type="protein sequence ID" value="MDT0582632.1"/>
    <property type="molecule type" value="Genomic_DNA"/>
</dbReference>
<dbReference type="Proteomes" id="UP001249020">
    <property type="component" value="Unassembled WGS sequence"/>
</dbReference>
<reference evidence="8 9" key="1">
    <citation type="submission" date="2023-09" db="EMBL/GenBank/DDBJ databases">
        <authorList>
            <person name="Rey-Velasco X."/>
        </authorList>
    </citation>
    <scope>NUCLEOTIDE SEQUENCE [LARGE SCALE GENOMIC DNA]</scope>
    <source>
        <strain evidence="8 9">W409</strain>
    </source>
</reference>
<dbReference type="AlphaFoldDB" id="A0AAW8R0A3"/>
<comment type="caution">
    <text evidence="8">The sequence shown here is derived from an EMBL/GenBank/DDBJ whole genome shotgun (WGS) entry which is preliminary data.</text>
</comment>
<evidence type="ECO:0000256" key="4">
    <source>
        <dbReference type="ARBA" id="ARBA00022989"/>
    </source>
</evidence>
<feature type="transmembrane region" description="Helical" evidence="6">
    <location>
        <begin position="70"/>
        <end position="92"/>
    </location>
</feature>
<proteinExistence type="predicted"/>
<keyword evidence="8" id="KW-0378">Hydrolase</keyword>
<feature type="transmembrane region" description="Helical" evidence="6">
    <location>
        <begin position="112"/>
        <end position="129"/>
    </location>
</feature>
<evidence type="ECO:0000256" key="6">
    <source>
        <dbReference type="SAM" id="Phobius"/>
    </source>
</evidence>
<evidence type="ECO:0000256" key="1">
    <source>
        <dbReference type="ARBA" id="ARBA00004651"/>
    </source>
</evidence>
<keyword evidence="9" id="KW-1185">Reference proteome</keyword>
<evidence type="ECO:0000256" key="3">
    <source>
        <dbReference type="ARBA" id="ARBA00022692"/>
    </source>
</evidence>
<organism evidence="8 9">
    <name type="scientific">Brumicola blandensis</name>
    <dbReference type="NCBI Taxonomy" id="3075611"/>
    <lineage>
        <taxon>Bacteria</taxon>
        <taxon>Pseudomonadati</taxon>
        <taxon>Pseudomonadota</taxon>
        <taxon>Gammaproteobacteria</taxon>
        <taxon>Alteromonadales</taxon>
        <taxon>Alteromonadaceae</taxon>
        <taxon>Brumicola</taxon>
    </lineage>
</organism>
<feature type="domain" description="Sulfatase N-terminal" evidence="7">
    <location>
        <begin position="229"/>
        <end position="507"/>
    </location>
</feature>
<dbReference type="InterPro" id="IPR000917">
    <property type="entry name" value="Sulfatase_N"/>
</dbReference>
<keyword evidence="3 6" id="KW-0812">Transmembrane</keyword>
<dbReference type="Gene3D" id="3.40.720.10">
    <property type="entry name" value="Alkaline Phosphatase, subunit A"/>
    <property type="match status" value="1"/>
</dbReference>
<protein>
    <submittedName>
        <fullName evidence="8">Sulfatase-like hydrolase/transferase</fullName>
    </submittedName>
</protein>
<dbReference type="Pfam" id="PF00884">
    <property type="entry name" value="Sulfatase"/>
    <property type="match status" value="1"/>
</dbReference>
<evidence type="ECO:0000256" key="5">
    <source>
        <dbReference type="ARBA" id="ARBA00023136"/>
    </source>
</evidence>
<keyword evidence="5 6" id="KW-0472">Membrane</keyword>
<comment type="subcellular location">
    <subcellularLocation>
        <location evidence="1">Cell membrane</location>
        <topology evidence="1">Multi-pass membrane protein</topology>
    </subcellularLocation>
</comment>
<dbReference type="SUPFAM" id="SSF53649">
    <property type="entry name" value="Alkaline phosphatase-like"/>
    <property type="match status" value="1"/>
</dbReference>
<sequence length="556" mass="63980">MKHHIKKIISLLTPVFLVGLFLVVDQHVSRAIFGFDNSLSSKKIELVFILVAYYSTFFLLRAGRARYIISLLPIILFYSFYYFHFYSFGTIFKFIDITELPELIVVLSDAELLLFLAFPLTLFISLYAFRGKRFKPSGTIPVASFFIIGLFIHFFPKTYQQFFEDAAYYIIPPWSEAFVSRNGFLATTLYFESKRLVSINSIKENYNRPEYNKEKNHLVKQLSSKLNSKNVHLIMLESFFNPTLLARFKYSKQVYHSDFIELLSGNESLIQSPVFGGKTSQAEFEALCGVPSLEKYGSVEFNAFTGSNAFCLPKVLGKLGYSSIASNAYRPDFFNAIKAYKGIGFERSFFPIQFAPGSKTYLRIPDEQEYMFDGDLFSQNLEQIKTLISKNAEKPIFNYVLGVYGHRDFHIDIERHPLFIKVLDGESEVSADYERAVNQIYYRTKAVADYVNQLLILDPESMIILSSDHLPNFDGKEWFKTNGYLENEVNSHFLTSLFIFKNGKPTNVGKISHYELPNLILDFLTEGHYCAVNNCIKNKEQLAVDYKKVLAHAIIE</sequence>
<accession>A0AAW8R0A3</accession>
<evidence type="ECO:0000313" key="9">
    <source>
        <dbReference type="Proteomes" id="UP001249020"/>
    </source>
</evidence>
<evidence type="ECO:0000259" key="7">
    <source>
        <dbReference type="Pfam" id="PF00884"/>
    </source>
</evidence>
<dbReference type="GO" id="GO:0016787">
    <property type="term" value="F:hydrolase activity"/>
    <property type="evidence" value="ECO:0007669"/>
    <property type="project" value="UniProtKB-KW"/>
</dbReference>